<feature type="compositionally biased region" description="Basic and acidic residues" evidence="1">
    <location>
        <begin position="559"/>
        <end position="576"/>
    </location>
</feature>
<proteinExistence type="predicted"/>
<evidence type="ECO:0000256" key="1">
    <source>
        <dbReference type="SAM" id="MobiDB-lite"/>
    </source>
</evidence>
<name>A0ABP0SYV8_9DINO</name>
<dbReference type="Proteomes" id="UP001642484">
    <property type="component" value="Unassembled WGS sequence"/>
</dbReference>
<sequence length="599" mass="66353">MAEIPKAVLPLRRLTRLQLNDNPAVAELMEDYRPWVLRMVPHLEELDNETVMEVERRSPEPWVSGFAGMGRAVARSVAEVKHREPALSRGLLGLVAPKSQIARPEMERMDCEGVDRCHPSTTAKEALLERWKAAWAGPGPTPNADESGCQMCALASWCEALNAARSVPLVVHTREERRTAALWASNAGRHDDALFALQRRHDFWNAFLQLCAAQYESLCSWPRTQTVCRSSVFELQIPGAEISRQELLRKVQSRWRGLRARRRVQALRLERWCQALSSSQVSGLVKLQASWRGARQREVLRKMGYVLPSDRRLAEYGRAATQLQAALRGSRLRQKLRWAKEVSKMTSDEMEDCPAVDLDELLDDARRVAEADPFGFLSLPKAVPAARITPDLPAKPAAPQGQPMAAWGTPPSTAAGERTPEEAPRGGIPDSPASRPQSGRGASAGCRRSRSMSSTAESAMTEEGHGRNRAEQAKEEWGFKDLSTARNYLKAQRRRQPRSACSKRSLRWRLRPRPPPIPGGGSSSRSALTPTHAGPRKFATAARGGDARGDGGLPNAQEAIKEYKRQQEAEAAERDGAGTVEFRSGSPNRKLMRSSKSLS</sequence>
<reference evidence="2 3" key="1">
    <citation type="submission" date="2024-02" db="EMBL/GenBank/DDBJ databases">
        <authorList>
            <person name="Chen Y."/>
            <person name="Shah S."/>
            <person name="Dougan E. K."/>
            <person name="Thang M."/>
            <person name="Chan C."/>
        </authorList>
    </citation>
    <scope>NUCLEOTIDE SEQUENCE [LARGE SCALE GENOMIC DNA]</scope>
</reference>
<feature type="compositionally biased region" description="Basic and acidic residues" evidence="1">
    <location>
        <begin position="462"/>
        <end position="479"/>
    </location>
</feature>
<dbReference type="PROSITE" id="PS50096">
    <property type="entry name" value="IQ"/>
    <property type="match status" value="3"/>
</dbReference>
<feature type="compositionally biased region" description="Low complexity" evidence="1">
    <location>
        <begin position="438"/>
        <end position="454"/>
    </location>
</feature>
<feature type="region of interest" description="Disordered" evidence="1">
    <location>
        <begin position="390"/>
        <end position="599"/>
    </location>
</feature>
<comment type="caution">
    <text evidence="2">The sequence shown here is derived from an EMBL/GenBank/DDBJ whole genome shotgun (WGS) entry which is preliminary data.</text>
</comment>
<gene>
    <name evidence="2" type="ORF">CCMP2556_LOCUS54910</name>
</gene>
<evidence type="ECO:0000313" key="3">
    <source>
        <dbReference type="Proteomes" id="UP001642484"/>
    </source>
</evidence>
<accession>A0ABP0SYV8</accession>
<dbReference type="SMART" id="SM00015">
    <property type="entry name" value="IQ"/>
    <property type="match status" value="3"/>
</dbReference>
<dbReference type="InterPro" id="IPR032675">
    <property type="entry name" value="LRR_dom_sf"/>
</dbReference>
<dbReference type="EMBL" id="CAXAMN010028772">
    <property type="protein sequence ID" value="CAK9117624.1"/>
    <property type="molecule type" value="Genomic_DNA"/>
</dbReference>
<protein>
    <submittedName>
        <fullName evidence="2">Uncharacterized protein</fullName>
    </submittedName>
</protein>
<keyword evidence="3" id="KW-1185">Reference proteome</keyword>
<dbReference type="InterPro" id="IPR000048">
    <property type="entry name" value="IQ_motif_EF-hand-BS"/>
</dbReference>
<dbReference type="Gene3D" id="3.80.10.10">
    <property type="entry name" value="Ribonuclease Inhibitor"/>
    <property type="match status" value="1"/>
</dbReference>
<evidence type="ECO:0000313" key="2">
    <source>
        <dbReference type="EMBL" id="CAK9117624.1"/>
    </source>
</evidence>
<organism evidence="2 3">
    <name type="scientific">Durusdinium trenchii</name>
    <dbReference type="NCBI Taxonomy" id="1381693"/>
    <lineage>
        <taxon>Eukaryota</taxon>
        <taxon>Sar</taxon>
        <taxon>Alveolata</taxon>
        <taxon>Dinophyceae</taxon>
        <taxon>Suessiales</taxon>
        <taxon>Symbiodiniaceae</taxon>
        <taxon>Durusdinium</taxon>
    </lineage>
</organism>